<dbReference type="EMBL" id="FOXB01000003">
    <property type="protein sequence ID" value="SFO96354.1"/>
    <property type="molecule type" value="Genomic_DNA"/>
</dbReference>
<dbReference type="PANTHER" id="PTHR23522:SF10">
    <property type="entry name" value="3-PHENYLPROPIONIC ACID TRANSPORTER-RELATED"/>
    <property type="match status" value="1"/>
</dbReference>
<feature type="transmembrane region" description="Helical" evidence="8">
    <location>
        <begin position="192"/>
        <end position="216"/>
    </location>
</feature>
<keyword evidence="4" id="KW-0997">Cell inner membrane</keyword>
<dbReference type="SUPFAM" id="SSF103473">
    <property type="entry name" value="MFS general substrate transporter"/>
    <property type="match status" value="1"/>
</dbReference>
<feature type="transmembrane region" description="Helical" evidence="8">
    <location>
        <begin position="120"/>
        <end position="140"/>
    </location>
</feature>
<dbReference type="OrthoDB" id="9150135at2"/>
<dbReference type="InterPro" id="IPR026032">
    <property type="entry name" value="HcaT-like"/>
</dbReference>
<dbReference type="STRING" id="223786.SAMN05216234_10319"/>
<dbReference type="RefSeq" id="WP_092910362.1">
    <property type="nucleotide sequence ID" value="NZ_FOXB01000003.1"/>
</dbReference>
<keyword evidence="5 8" id="KW-0812">Transmembrane</keyword>
<evidence type="ECO:0000259" key="9">
    <source>
        <dbReference type="Pfam" id="PF12832"/>
    </source>
</evidence>
<keyword evidence="11" id="KW-1185">Reference proteome</keyword>
<evidence type="ECO:0000256" key="8">
    <source>
        <dbReference type="SAM" id="Phobius"/>
    </source>
</evidence>
<evidence type="ECO:0000256" key="2">
    <source>
        <dbReference type="ARBA" id="ARBA00022448"/>
    </source>
</evidence>
<accession>A0A1I5LG58</accession>
<proteinExistence type="predicted"/>
<feature type="transmembrane region" description="Helical" evidence="8">
    <location>
        <begin position="228"/>
        <end position="246"/>
    </location>
</feature>
<evidence type="ECO:0000313" key="11">
    <source>
        <dbReference type="Proteomes" id="UP000199227"/>
    </source>
</evidence>
<comment type="subcellular location">
    <subcellularLocation>
        <location evidence="1">Cell inner membrane</location>
        <topology evidence="1">Multi-pass membrane protein</topology>
    </subcellularLocation>
</comment>
<dbReference type="PIRSF" id="PIRSF004925">
    <property type="entry name" value="HcaT"/>
    <property type="match status" value="1"/>
</dbReference>
<dbReference type="PANTHER" id="PTHR23522">
    <property type="entry name" value="BLL5896 PROTEIN"/>
    <property type="match status" value="1"/>
</dbReference>
<dbReference type="InterPro" id="IPR024989">
    <property type="entry name" value="MFS_assoc_dom"/>
</dbReference>
<dbReference type="GO" id="GO:0015528">
    <property type="term" value="F:lactose:proton symporter activity"/>
    <property type="evidence" value="ECO:0007669"/>
    <property type="project" value="TreeGrafter"/>
</dbReference>
<feature type="transmembrane region" description="Helical" evidence="8">
    <location>
        <begin position="66"/>
        <end position="84"/>
    </location>
</feature>
<dbReference type="GO" id="GO:0005886">
    <property type="term" value="C:plasma membrane"/>
    <property type="evidence" value="ECO:0007669"/>
    <property type="project" value="UniProtKB-SubCell"/>
</dbReference>
<protein>
    <submittedName>
        <fullName evidence="10">MFS transporter, PPP family, 3-phenylpropionic acid transporter</fullName>
    </submittedName>
</protein>
<feature type="transmembrane region" description="Helical" evidence="8">
    <location>
        <begin position="33"/>
        <end position="54"/>
    </location>
</feature>
<sequence length="362" mass="40971">MFWRLSAFYFFYFAIIGVYVIFFPKALQMVGYSSAQIGILLSAAPLMRFIMPFFFLKHVELDRKSYTLSLLILSISVTLFYPALNSFEALLIVNLLFGASISISLPYVEARALDVLNRSTYGKSRLFGSIGFMLIALWLGKVLDTPIDAINYLLGTTLFTTLSGLAIVYGIKQSVPKEKKEEGKANFSIIGYWPLWLSFFLMQVSFGGFYNFFTIYETSHGISLEMTSWLWSFGVICEIIMLYFQGPLLNKNLFTIIQVTIVLTILRWLLLWLFPDDLTITFAAQSLHAFGFALYHTASITLLHTLYHQKALAQQFFLGISYGLGGFIGAIIAGQAYGEYLFLVEALIATTAFLVLKIQKER</sequence>
<feature type="transmembrane region" description="Helical" evidence="8">
    <location>
        <begin position="90"/>
        <end position="108"/>
    </location>
</feature>
<evidence type="ECO:0000256" key="7">
    <source>
        <dbReference type="ARBA" id="ARBA00023136"/>
    </source>
</evidence>
<dbReference type="InterPro" id="IPR036259">
    <property type="entry name" value="MFS_trans_sf"/>
</dbReference>
<dbReference type="AlphaFoldDB" id="A0A1I5LG58"/>
<evidence type="ECO:0000313" key="10">
    <source>
        <dbReference type="EMBL" id="SFO96354.1"/>
    </source>
</evidence>
<dbReference type="Pfam" id="PF12832">
    <property type="entry name" value="MFS_1_like"/>
    <property type="match status" value="1"/>
</dbReference>
<keyword evidence="6 8" id="KW-1133">Transmembrane helix</keyword>
<keyword evidence="7 8" id="KW-0472">Membrane</keyword>
<feature type="domain" description="Major facilitator superfamily associated" evidence="9">
    <location>
        <begin position="2"/>
        <end position="338"/>
    </location>
</feature>
<feature type="transmembrane region" description="Helical" evidence="8">
    <location>
        <begin position="340"/>
        <end position="358"/>
    </location>
</feature>
<feature type="transmembrane region" description="Helical" evidence="8">
    <location>
        <begin position="280"/>
        <end position="304"/>
    </location>
</feature>
<evidence type="ECO:0000256" key="3">
    <source>
        <dbReference type="ARBA" id="ARBA00022475"/>
    </source>
</evidence>
<evidence type="ECO:0000256" key="6">
    <source>
        <dbReference type="ARBA" id="ARBA00022989"/>
    </source>
</evidence>
<feature type="transmembrane region" description="Helical" evidence="8">
    <location>
        <begin position="7"/>
        <end position="27"/>
    </location>
</feature>
<organism evidence="10 11">
    <name type="scientific">Hydrogenimonas thermophila</name>
    <dbReference type="NCBI Taxonomy" id="223786"/>
    <lineage>
        <taxon>Bacteria</taxon>
        <taxon>Pseudomonadati</taxon>
        <taxon>Campylobacterota</taxon>
        <taxon>Epsilonproteobacteria</taxon>
        <taxon>Campylobacterales</taxon>
        <taxon>Hydrogenimonadaceae</taxon>
        <taxon>Hydrogenimonas</taxon>
    </lineage>
</organism>
<feature type="transmembrane region" description="Helical" evidence="8">
    <location>
        <begin position="253"/>
        <end position="274"/>
    </location>
</feature>
<gene>
    <name evidence="10" type="ORF">SAMN05216234_10319</name>
</gene>
<dbReference type="Gene3D" id="1.20.1250.20">
    <property type="entry name" value="MFS general substrate transporter like domains"/>
    <property type="match status" value="2"/>
</dbReference>
<feature type="transmembrane region" description="Helical" evidence="8">
    <location>
        <begin position="316"/>
        <end position="334"/>
    </location>
</feature>
<dbReference type="GO" id="GO:0030395">
    <property type="term" value="F:lactose binding"/>
    <property type="evidence" value="ECO:0007669"/>
    <property type="project" value="TreeGrafter"/>
</dbReference>
<keyword evidence="3" id="KW-1003">Cell membrane</keyword>
<feature type="transmembrane region" description="Helical" evidence="8">
    <location>
        <begin position="152"/>
        <end position="171"/>
    </location>
</feature>
<evidence type="ECO:0000256" key="5">
    <source>
        <dbReference type="ARBA" id="ARBA00022692"/>
    </source>
</evidence>
<dbReference type="Proteomes" id="UP000199227">
    <property type="component" value="Unassembled WGS sequence"/>
</dbReference>
<evidence type="ECO:0000256" key="4">
    <source>
        <dbReference type="ARBA" id="ARBA00022519"/>
    </source>
</evidence>
<keyword evidence="2" id="KW-0813">Transport</keyword>
<reference evidence="10 11" key="1">
    <citation type="submission" date="2016-10" db="EMBL/GenBank/DDBJ databases">
        <authorList>
            <person name="de Groot N.N."/>
        </authorList>
    </citation>
    <scope>NUCLEOTIDE SEQUENCE [LARGE SCALE GENOMIC DNA]</scope>
    <source>
        <strain evidence="10 11">EP1-55-1</strain>
    </source>
</reference>
<evidence type="ECO:0000256" key="1">
    <source>
        <dbReference type="ARBA" id="ARBA00004429"/>
    </source>
</evidence>
<name>A0A1I5LG58_9BACT</name>